<feature type="compositionally biased region" description="Polar residues" evidence="4">
    <location>
        <begin position="1099"/>
        <end position="1108"/>
    </location>
</feature>
<dbReference type="Gene3D" id="3.30.710.10">
    <property type="entry name" value="Potassium Channel Kv1.1, Chain A"/>
    <property type="match status" value="1"/>
</dbReference>
<feature type="compositionally biased region" description="Basic and acidic residues" evidence="4">
    <location>
        <begin position="604"/>
        <end position="621"/>
    </location>
</feature>
<dbReference type="SUPFAM" id="SSF54695">
    <property type="entry name" value="POZ domain"/>
    <property type="match status" value="1"/>
</dbReference>
<dbReference type="Gene3D" id="1.25.40.420">
    <property type="match status" value="1"/>
</dbReference>
<evidence type="ECO:0000256" key="3">
    <source>
        <dbReference type="ARBA" id="ARBA00023203"/>
    </source>
</evidence>
<protein>
    <recommendedName>
        <fullName evidence="5">BTB domain-containing protein</fullName>
    </recommendedName>
</protein>
<keyword evidence="3" id="KW-0009">Actin-binding</keyword>
<dbReference type="SMART" id="SM00225">
    <property type="entry name" value="BTB"/>
    <property type="match status" value="1"/>
</dbReference>
<feature type="compositionally biased region" description="Polar residues" evidence="4">
    <location>
        <begin position="335"/>
        <end position="346"/>
    </location>
</feature>
<feature type="compositionally biased region" description="Basic and acidic residues" evidence="4">
    <location>
        <begin position="394"/>
        <end position="408"/>
    </location>
</feature>
<feature type="compositionally biased region" description="Basic residues" evidence="4">
    <location>
        <begin position="410"/>
        <end position="420"/>
    </location>
</feature>
<feature type="compositionally biased region" description="Basic and acidic residues" evidence="4">
    <location>
        <begin position="660"/>
        <end position="678"/>
    </location>
</feature>
<feature type="compositionally biased region" description="Basic and acidic residues" evidence="4">
    <location>
        <begin position="908"/>
        <end position="922"/>
    </location>
</feature>
<keyword evidence="1" id="KW-0880">Kelch repeat</keyword>
<dbReference type="Pfam" id="PF07707">
    <property type="entry name" value="BACK"/>
    <property type="match status" value="1"/>
</dbReference>
<feature type="compositionally biased region" description="Basic and acidic residues" evidence="4">
    <location>
        <begin position="986"/>
        <end position="995"/>
    </location>
</feature>
<accession>A0A7M7KZP6</accession>
<dbReference type="InParanoid" id="A0A7M7KZP6"/>
<evidence type="ECO:0000313" key="7">
    <source>
        <dbReference type="Proteomes" id="UP000594260"/>
    </source>
</evidence>
<feature type="compositionally biased region" description="Basic and acidic residues" evidence="4">
    <location>
        <begin position="421"/>
        <end position="437"/>
    </location>
</feature>
<dbReference type="PANTHER" id="PTHR24412">
    <property type="entry name" value="KELCH PROTEIN"/>
    <property type="match status" value="1"/>
</dbReference>
<evidence type="ECO:0000256" key="2">
    <source>
        <dbReference type="ARBA" id="ARBA00022737"/>
    </source>
</evidence>
<feature type="compositionally biased region" description="Basic and acidic residues" evidence="4">
    <location>
        <begin position="502"/>
        <end position="511"/>
    </location>
</feature>
<evidence type="ECO:0000313" key="6">
    <source>
        <dbReference type="EnsemblMetazoa" id="XP_022671540"/>
    </source>
</evidence>
<feature type="compositionally biased region" description="Basic and acidic residues" evidence="4">
    <location>
        <begin position="375"/>
        <end position="385"/>
    </location>
</feature>
<feature type="compositionally biased region" description="Basic residues" evidence="4">
    <location>
        <begin position="1062"/>
        <end position="1071"/>
    </location>
</feature>
<feature type="compositionally biased region" description="Basic and acidic residues" evidence="4">
    <location>
        <begin position="801"/>
        <end position="815"/>
    </location>
</feature>
<evidence type="ECO:0000256" key="4">
    <source>
        <dbReference type="SAM" id="MobiDB-lite"/>
    </source>
</evidence>
<dbReference type="RefSeq" id="XP_022671540.1">
    <property type="nucleotide sequence ID" value="XM_022815805.1"/>
</dbReference>
<feature type="compositionally biased region" description="Basic residues" evidence="4">
    <location>
        <begin position="1389"/>
        <end position="1404"/>
    </location>
</feature>
<feature type="compositionally biased region" description="Polar residues" evidence="4">
    <location>
        <begin position="1131"/>
        <end position="1148"/>
    </location>
</feature>
<sequence>MSSMMAHELQSVAVVKVDNRQFLIPASLLHHHCPILGPCLSTNLPLIRVNIEGIKAPTFKLIENYIRTGQFPDITVQNVIDLYAAATNLGMIPLAKKCQEQIYKRSVEDQMLTFYVECERANNPTDAAASLDMMSKTFKKIALSKGITELNETQLIKVIDSGPVKKRPQAERFIAVLRWLQTDCRGRSERAKSLLSRFNLNDKSLAGCEVCPEITKHVPALKLLANLPLPELQRVGTGKGCVTASTSLKGTPVTTITGGSTAVTSSRTKTAATKSFNAKVPLQKAKAKQKKVNKTITETFVESPDSDISTLKAKKTNKALNKVVPENFKQVYESVTTKSRGNSTIETGGFVLAKKQPPVDGGKSSPSLKGAVQEESERKGTDKPSEVTTPKGRSSRDSRKSLVADLVKRTTAKFSKKQRNKPIDANRTKDPAKKSQETKLAMFTTPHADKPSEASTLKDQPKTEVKKSSSTKALHTNKPSDVNAPKDQTRKSSTVKTPSAHKPSDANVSKDRAKRSSTVKTLRADKPSDASALKDQSKIDQKKSPTAKTLRPDKHNEANSIKDKARSSKKSTSAKASHGDKLNETKSLKHKAKSPKKSLAAKAPRADKPSDATSPKKQEKKSYKKSVVAKTLRVDKPSDASSPKDQSKKSPKKSFLAKTLRTDKPSDASRPKDQEKSPKMSSVAKTLRADKPSDASRPKDQEKSPKRSRVAKTRRIDKPSDASSPKTEGKKSSKMSSVAKTLRADKPSDASRPKDQEKSPKKSRVAKTRRIDKPSDASSPKTEGKKSSKKSSVAKTLCADKPSDASRPKDQEKSPKKSRVAKTRRIDKPSDASSPKTEGKKSSKKSSVAKTLCADKASDASRPKDQEKSPKKSLVAKTRRISDASSPKTEGKKSPKKSSVAKTLCADKPSDASRPKDQEKSPKKSLVAKTHRIDKPSDASSPKTEGKNSPKKSSVAKTLCADKPSNASRPKNQEKSPKKSLVAKMLHIDKSRDASASKNTKKNKSRPTEASRADKPTDASTSKDQAKKTLRKYFTVDKPTKPAPKLADKPSDLSTTNDQAKKTSKKSRFSKTSKGNVAAPTVAQKAPSNKSGERKKSAHTSPIKTKNSQSKKPSKEEKPYFRLMAKKSNKPKAQTSPSKQSTDASTTMVEKRHDVLKAGRNKRREAKKSPTKSSSKTNKTKVHAEKLANAQRVPHSPMKESLQDLKQRTRNDNPLVATFGSTLAGKGNNVGTPSDTQKNPKKRKHSKRADIATDHKCNKKHAQKRSGQTSAQPSVKSSDMATEVPLSKWYSGIRTEQLHQARKAPGGEEVSRATISDSAAKKIVKNGPTNAQQSENSALKAPAAAIPQQRNDKPQGSLKKGLIKWPRGCGNHTKQKKIPDAKLAEAGVKNRKSKSLWKNLKKPAKIFSGGH</sequence>
<feature type="compositionally biased region" description="Basic and acidic residues" evidence="4">
    <location>
        <begin position="1034"/>
        <end position="1051"/>
    </location>
</feature>
<dbReference type="OMA" id="CLENDHH"/>
<keyword evidence="7" id="KW-1185">Reference proteome</keyword>
<feature type="compositionally biased region" description="Basic and acidic residues" evidence="4">
    <location>
        <begin position="1006"/>
        <end position="1017"/>
    </location>
</feature>
<feature type="compositionally biased region" description="Basic and acidic residues" evidence="4">
    <location>
        <begin position="856"/>
        <end position="870"/>
    </location>
</feature>
<feature type="region of interest" description="Disordered" evidence="4">
    <location>
        <begin position="335"/>
        <end position="1282"/>
    </location>
</feature>
<feature type="compositionally biased region" description="Basic residues" evidence="4">
    <location>
        <begin position="1159"/>
        <end position="1170"/>
    </location>
</feature>
<feature type="compositionally biased region" description="Basic and acidic residues" evidence="4">
    <location>
        <begin position="742"/>
        <end position="760"/>
    </location>
</feature>
<feature type="compositionally biased region" description="Basic and acidic residues" evidence="4">
    <location>
        <begin position="550"/>
        <end position="566"/>
    </location>
</feature>
<feature type="compositionally biased region" description="Polar residues" evidence="4">
    <location>
        <begin position="468"/>
        <end position="480"/>
    </location>
</feature>
<name>A0A7M7KZP6_VARDE</name>
<feature type="compositionally biased region" description="Basic and acidic residues" evidence="4">
    <location>
        <begin position="687"/>
        <end position="705"/>
    </location>
</feature>
<dbReference type="InterPro" id="IPR011705">
    <property type="entry name" value="BACK"/>
</dbReference>
<feature type="region of interest" description="Disordered" evidence="4">
    <location>
        <begin position="1297"/>
        <end position="1411"/>
    </location>
</feature>
<feature type="compositionally biased region" description="Polar residues" evidence="4">
    <location>
        <begin position="1265"/>
        <end position="1280"/>
    </location>
</feature>
<reference evidence="6" key="1">
    <citation type="submission" date="2021-01" db="UniProtKB">
        <authorList>
            <consortium name="EnsemblMetazoa"/>
        </authorList>
    </citation>
    <scope>IDENTIFICATION</scope>
</reference>
<proteinExistence type="predicted"/>
<organism evidence="6 7">
    <name type="scientific">Varroa destructor</name>
    <name type="common">Honeybee mite</name>
    <dbReference type="NCBI Taxonomy" id="109461"/>
    <lineage>
        <taxon>Eukaryota</taxon>
        <taxon>Metazoa</taxon>
        <taxon>Ecdysozoa</taxon>
        <taxon>Arthropoda</taxon>
        <taxon>Chelicerata</taxon>
        <taxon>Arachnida</taxon>
        <taxon>Acari</taxon>
        <taxon>Parasitiformes</taxon>
        <taxon>Mesostigmata</taxon>
        <taxon>Gamasina</taxon>
        <taxon>Dermanyssoidea</taxon>
        <taxon>Varroidae</taxon>
        <taxon>Varroa</taxon>
    </lineage>
</organism>
<feature type="compositionally biased region" description="Basic and acidic residues" evidence="4">
    <location>
        <begin position="577"/>
        <end position="587"/>
    </location>
</feature>
<feature type="domain" description="BTB" evidence="5">
    <location>
        <begin position="11"/>
        <end position="106"/>
    </location>
</feature>
<dbReference type="GeneID" id="111254692"/>
<evidence type="ECO:0000259" key="5">
    <source>
        <dbReference type="SMART" id="SM00225"/>
    </source>
</evidence>
<dbReference type="PANTHER" id="PTHR24412:SF480">
    <property type="entry name" value="KELCH-LIKE PROTEIN 8"/>
    <property type="match status" value="1"/>
</dbReference>
<dbReference type="Proteomes" id="UP000594260">
    <property type="component" value="Unplaced"/>
</dbReference>
<feature type="compositionally biased region" description="Basic and acidic residues" evidence="4">
    <location>
        <begin position="1197"/>
        <end position="1211"/>
    </location>
</feature>
<dbReference type="InterPro" id="IPR011333">
    <property type="entry name" value="SKP1/BTB/POZ_sf"/>
</dbReference>
<evidence type="ECO:0000256" key="1">
    <source>
        <dbReference type="ARBA" id="ARBA00022441"/>
    </source>
</evidence>
<dbReference type="OrthoDB" id="6350321at2759"/>
<keyword evidence="2" id="KW-0677">Repeat</keyword>
<dbReference type="InterPro" id="IPR000210">
    <property type="entry name" value="BTB/POZ_dom"/>
</dbReference>
<feature type="compositionally biased region" description="Polar residues" evidence="4">
    <location>
        <begin position="1327"/>
        <end position="1337"/>
    </location>
</feature>
<dbReference type="EnsemblMetazoa" id="XM_022815805">
    <property type="protein sequence ID" value="XP_022671540"/>
    <property type="gene ID" value="LOC111254692"/>
</dbReference>
<dbReference type="KEGG" id="vde:111254692"/>